<dbReference type="InterPro" id="IPR036591">
    <property type="entry name" value="YggU-like_sf"/>
</dbReference>
<dbReference type="Proteomes" id="UP000033944">
    <property type="component" value="Unassembled WGS sequence"/>
</dbReference>
<evidence type="ECO:0000256" key="1">
    <source>
        <dbReference type="ARBA" id="ARBA00010364"/>
    </source>
</evidence>
<reference evidence="2 3" key="1">
    <citation type="journal article" date="2015" name="Nature">
        <title>rRNA introns, odd ribosomes, and small enigmatic genomes across a large radiation of phyla.</title>
        <authorList>
            <person name="Brown C.T."/>
            <person name="Hug L.A."/>
            <person name="Thomas B.C."/>
            <person name="Sharon I."/>
            <person name="Castelle C.J."/>
            <person name="Singh A."/>
            <person name="Wilkins M.J."/>
            <person name="Williams K.H."/>
            <person name="Banfield J.F."/>
        </authorList>
    </citation>
    <scope>NUCLEOTIDE SEQUENCE [LARGE SCALE GENOMIC DNA]</scope>
</reference>
<evidence type="ECO:0000313" key="3">
    <source>
        <dbReference type="Proteomes" id="UP000033944"/>
    </source>
</evidence>
<comment type="similarity">
    <text evidence="1">Belongs to the UPF0235 family.</text>
</comment>
<dbReference type="NCBIfam" id="TIGR00251">
    <property type="entry name" value="DUF167 family protein"/>
    <property type="match status" value="1"/>
</dbReference>
<comment type="caution">
    <text evidence="2">The sequence shown here is derived from an EMBL/GenBank/DDBJ whole genome shotgun (WGS) entry which is preliminary data.</text>
</comment>
<protein>
    <submittedName>
        <fullName evidence="2">Uncharacterized protein</fullName>
    </submittedName>
</protein>
<gene>
    <name evidence="2" type="ORF">UT10_C0007G0075</name>
</gene>
<sequence>MRMDVSVKTRKEKTNVIKKGFGNYEVWVKAPPYKGMANKEVISVLANYFSVKPYNLRIVKGLTSSLKVVELRS</sequence>
<dbReference type="Pfam" id="PF02594">
    <property type="entry name" value="DUF167"/>
    <property type="match status" value="1"/>
</dbReference>
<proteinExistence type="inferred from homology"/>
<dbReference type="Gene3D" id="3.30.1200.10">
    <property type="entry name" value="YggU-like"/>
    <property type="match status" value="1"/>
</dbReference>
<dbReference type="AlphaFoldDB" id="A0A0G0L8T9"/>
<dbReference type="SMART" id="SM01152">
    <property type="entry name" value="DUF167"/>
    <property type="match status" value="1"/>
</dbReference>
<dbReference type="SUPFAM" id="SSF69786">
    <property type="entry name" value="YggU-like"/>
    <property type="match status" value="1"/>
</dbReference>
<name>A0A0G0L8T9_9BACT</name>
<evidence type="ECO:0000313" key="2">
    <source>
        <dbReference type="EMBL" id="KKQ87417.1"/>
    </source>
</evidence>
<accession>A0A0G0L8T9</accession>
<dbReference type="EMBL" id="LBVN01000007">
    <property type="protein sequence ID" value="KKQ87417.1"/>
    <property type="molecule type" value="Genomic_DNA"/>
</dbReference>
<dbReference type="InterPro" id="IPR003746">
    <property type="entry name" value="DUF167"/>
</dbReference>
<organism evidence="2 3">
    <name type="scientific">Candidatus Woesebacteria bacterium GW2011_GWB1_38_8b</name>
    <dbReference type="NCBI Taxonomy" id="1618571"/>
    <lineage>
        <taxon>Bacteria</taxon>
        <taxon>Candidatus Woeseibacteriota</taxon>
    </lineage>
</organism>